<dbReference type="EMBL" id="PGTN01000277">
    <property type="protein sequence ID" value="PJF46338.1"/>
    <property type="molecule type" value="Genomic_DNA"/>
</dbReference>
<name>A0A2M8Q952_9CHLR</name>
<accession>A0A2M8Q952</accession>
<evidence type="ECO:0000313" key="1">
    <source>
        <dbReference type="EMBL" id="PJF46338.1"/>
    </source>
</evidence>
<reference evidence="1 2" key="1">
    <citation type="submission" date="2017-11" db="EMBL/GenBank/DDBJ databases">
        <title>Evolution of Phototrophy in the Chloroflexi Phylum Driven by Horizontal Gene Transfer.</title>
        <authorList>
            <person name="Ward L.M."/>
            <person name="Hemp J."/>
            <person name="Shih P.M."/>
            <person name="Mcglynn S.E."/>
            <person name="Fischer W."/>
        </authorList>
    </citation>
    <scope>NUCLEOTIDE SEQUENCE [LARGE SCALE GENOMIC DNA]</scope>
    <source>
        <strain evidence="1">JP3_7</strain>
    </source>
</reference>
<proteinExistence type="predicted"/>
<gene>
    <name evidence="1" type="ORF">CUN48_14305</name>
</gene>
<evidence type="ECO:0000313" key="2">
    <source>
        <dbReference type="Proteomes" id="UP000230790"/>
    </source>
</evidence>
<organism evidence="1 2">
    <name type="scientific">Candidatus Thermofonsia Clade 3 bacterium</name>
    <dbReference type="NCBI Taxonomy" id="2364212"/>
    <lineage>
        <taxon>Bacteria</taxon>
        <taxon>Bacillati</taxon>
        <taxon>Chloroflexota</taxon>
        <taxon>Candidatus Thermofontia</taxon>
        <taxon>Candidatus Thermofonsia Clade 3</taxon>
    </lineage>
</organism>
<comment type="caution">
    <text evidence="1">The sequence shown here is derived from an EMBL/GenBank/DDBJ whole genome shotgun (WGS) entry which is preliminary data.</text>
</comment>
<protein>
    <submittedName>
        <fullName evidence="1">Uncharacterized protein</fullName>
    </submittedName>
</protein>
<dbReference type="AlphaFoldDB" id="A0A2M8Q952"/>
<feature type="non-terminal residue" evidence="1">
    <location>
        <position position="257"/>
    </location>
</feature>
<dbReference type="Proteomes" id="UP000230790">
    <property type="component" value="Unassembled WGS sequence"/>
</dbReference>
<sequence length="257" mass="28617">MPSWLKWIINVGKKYTIGYWYGLGMHMVLCHGPVDAVTEIQVGEKTAWTGNATENTSITINNRNLFGGEEREGGVDGTLDIMFGAASQTPNAYLQSKLGANIPAFRGVLSVAWRGLVAAMNPYIKPWRFRVKRIPRAWYPSKSEISGDANPAHIIRECLTNDQWGMGYPDADIDDASFTSAADTLYAESFGLSILWSQEQPIEDFILSILRHVDGVLYVHPRTGKFTLKLARFDYNPTSLLTLSPANVLAVEEFTRP</sequence>